<dbReference type="Proteomes" id="UP001341281">
    <property type="component" value="Chromosome 01"/>
</dbReference>
<dbReference type="PANTHER" id="PTHR19338">
    <property type="entry name" value="TRANSLOCASE OF INNER MITOCHONDRIAL MEMBRANE 13 HOMOLOG"/>
    <property type="match status" value="1"/>
</dbReference>
<keyword evidence="2" id="KW-0433">Leucine-rich repeat</keyword>
<dbReference type="AlphaFoldDB" id="A0AAQ3SJ85"/>
<accession>A0AAQ3SJ85</accession>
<evidence type="ECO:0000313" key="7">
    <source>
        <dbReference type="EMBL" id="WVZ51510.1"/>
    </source>
</evidence>
<keyword evidence="3" id="KW-0677">Repeat</keyword>
<dbReference type="InterPro" id="IPR038005">
    <property type="entry name" value="RX-like_CC"/>
</dbReference>
<gene>
    <name evidence="7" type="ORF">U9M48_002654</name>
</gene>
<name>A0AAQ3SJ85_PASNO</name>
<dbReference type="Pfam" id="PF18052">
    <property type="entry name" value="Rx_N"/>
    <property type="match status" value="1"/>
</dbReference>
<evidence type="ECO:0000256" key="5">
    <source>
        <dbReference type="ARBA" id="ARBA00022821"/>
    </source>
</evidence>
<dbReference type="GO" id="GO:0006952">
    <property type="term" value="P:defense response"/>
    <property type="evidence" value="ECO:0007669"/>
    <property type="project" value="UniProtKB-KW"/>
</dbReference>
<keyword evidence="4" id="KW-0547">Nucleotide-binding</keyword>
<proteinExistence type="inferred from homology"/>
<evidence type="ECO:0000256" key="4">
    <source>
        <dbReference type="ARBA" id="ARBA00022741"/>
    </source>
</evidence>
<dbReference type="InterPro" id="IPR041118">
    <property type="entry name" value="Rx_N"/>
</dbReference>
<reference evidence="7 8" key="1">
    <citation type="submission" date="2024-02" db="EMBL/GenBank/DDBJ databases">
        <title>High-quality chromosome-scale genome assembly of Pensacola bahiagrass (Paspalum notatum Flugge var. saurae).</title>
        <authorList>
            <person name="Vega J.M."/>
            <person name="Podio M."/>
            <person name="Orjuela J."/>
            <person name="Siena L.A."/>
            <person name="Pessino S.C."/>
            <person name="Combes M.C."/>
            <person name="Mariac C."/>
            <person name="Albertini E."/>
            <person name="Pupilli F."/>
            <person name="Ortiz J.P.A."/>
            <person name="Leblanc O."/>
        </authorList>
    </citation>
    <scope>NUCLEOTIDE SEQUENCE [LARGE SCALE GENOMIC DNA]</scope>
    <source>
        <strain evidence="7">R1</strain>
        <tissue evidence="7">Leaf</tissue>
    </source>
</reference>
<keyword evidence="8" id="KW-1185">Reference proteome</keyword>
<evidence type="ECO:0000259" key="6">
    <source>
        <dbReference type="Pfam" id="PF18052"/>
    </source>
</evidence>
<protein>
    <recommendedName>
        <fullName evidence="6">Disease resistance N-terminal domain-containing protein</fullName>
    </recommendedName>
</protein>
<dbReference type="CDD" id="cd14798">
    <property type="entry name" value="RX-CC_like"/>
    <property type="match status" value="1"/>
</dbReference>
<evidence type="ECO:0000256" key="1">
    <source>
        <dbReference type="ARBA" id="ARBA00008894"/>
    </source>
</evidence>
<evidence type="ECO:0000313" key="8">
    <source>
        <dbReference type="Proteomes" id="UP001341281"/>
    </source>
</evidence>
<keyword evidence="5" id="KW-0611">Plant defense</keyword>
<evidence type="ECO:0000256" key="2">
    <source>
        <dbReference type="ARBA" id="ARBA00022614"/>
    </source>
</evidence>
<organism evidence="7 8">
    <name type="scientific">Paspalum notatum var. saurae</name>
    <dbReference type="NCBI Taxonomy" id="547442"/>
    <lineage>
        <taxon>Eukaryota</taxon>
        <taxon>Viridiplantae</taxon>
        <taxon>Streptophyta</taxon>
        <taxon>Embryophyta</taxon>
        <taxon>Tracheophyta</taxon>
        <taxon>Spermatophyta</taxon>
        <taxon>Magnoliopsida</taxon>
        <taxon>Liliopsida</taxon>
        <taxon>Poales</taxon>
        <taxon>Poaceae</taxon>
        <taxon>PACMAD clade</taxon>
        <taxon>Panicoideae</taxon>
        <taxon>Andropogonodae</taxon>
        <taxon>Paspaleae</taxon>
        <taxon>Paspalinae</taxon>
        <taxon>Paspalum</taxon>
    </lineage>
</organism>
<comment type="similarity">
    <text evidence="1">Belongs to the disease resistance NB-LRR family.</text>
</comment>
<feature type="domain" description="Disease resistance N-terminal" evidence="6">
    <location>
        <begin position="12"/>
        <end position="84"/>
    </location>
</feature>
<sequence length="114" mass="12537">MADMILGSAQGAVDSLLGWLTSALVEEAQLLGGVRGDVQFIKDEMESMNGFLMHIAETTGDDGEDHHVRAWTKQVAEVAYSSQNCPGCVRRLPRLVWTLPTRHRLAMRAKDPSS</sequence>
<dbReference type="PANTHER" id="PTHR19338:SF0">
    <property type="entry name" value="MITOCHONDRIAL IMPORT INNER MEMBRANE TRANSLOCASE SUBUNIT TIM13"/>
    <property type="match status" value="1"/>
</dbReference>
<dbReference type="Gene3D" id="1.20.5.4130">
    <property type="match status" value="1"/>
</dbReference>
<evidence type="ECO:0000256" key="3">
    <source>
        <dbReference type="ARBA" id="ARBA00022737"/>
    </source>
</evidence>
<dbReference type="GO" id="GO:0000166">
    <property type="term" value="F:nucleotide binding"/>
    <property type="evidence" value="ECO:0007669"/>
    <property type="project" value="UniProtKB-KW"/>
</dbReference>
<dbReference type="EMBL" id="CP144745">
    <property type="protein sequence ID" value="WVZ51510.1"/>
    <property type="molecule type" value="Genomic_DNA"/>
</dbReference>